<dbReference type="PANTHER" id="PTHR12418:SF19">
    <property type="entry name" value="ACYL-COENZYME A THIOESTERASE THEM4"/>
    <property type="match status" value="1"/>
</dbReference>
<dbReference type="GO" id="GO:0005737">
    <property type="term" value="C:cytoplasm"/>
    <property type="evidence" value="ECO:0007669"/>
    <property type="project" value="UniProtKB-SubCell"/>
</dbReference>
<dbReference type="EMBL" id="PCWA01000035">
    <property type="protein sequence ID" value="PIQ89551.1"/>
    <property type="molecule type" value="Genomic_DNA"/>
</dbReference>
<evidence type="ECO:0000256" key="19">
    <source>
        <dbReference type="ARBA" id="ARBA00047588"/>
    </source>
</evidence>
<comment type="catalytic activity">
    <reaction evidence="22">
        <text>dodecanoyl-CoA + H2O = dodecanoate + CoA + H(+)</text>
        <dbReference type="Rhea" id="RHEA:30135"/>
        <dbReference type="ChEBI" id="CHEBI:15377"/>
        <dbReference type="ChEBI" id="CHEBI:15378"/>
        <dbReference type="ChEBI" id="CHEBI:18262"/>
        <dbReference type="ChEBI" id="CHEBI:57287"/>
        <dbReference type="ChEBI" id="CHEBI:57375"/>
    </reaction>
    <physiologicalReaction direction="left-to-right" evidence="22">
        <dbReference type="Rhea" id="RHEA:30136"/>
    </physiologicalReaction>
</comment>
<organism evidence="25 26">
    <name type="scientific">Candidatus Ghiorseimicrobium undicola</name>
    <dbReference type="NCBI Taxonomy" id="1974746"/>
    <lineage>
        <taxon>Bacteria</taxon>
        <taxon>Pseudomonadati</taxon>
        <taxon>Candidatus Omnitrophota</taxon>
        <taxon>Candidatus Ghiorseimicrobium</taxon>
    </lineage>
</organism>
<dbReference type="GO" id="GO:0016790">
    <property type="term" value="F:thiolester hydrolase activity"/>
    <property type="evidence" value="ECO:0007669"/>
    <property type="project" value="UniProtKB-ARBA"/>
</dbReference>
<evidence type="ECO:0000256" key="10">
    <source>
        <dbReference type="ARBA" id="ARBA00023098"/>
    </source>
</evidence>
<keyword evidence="8" id="KW-0276">Fatty acid metabolism</keyword>
<comment type="similarity">
    <text evidence="15">Belongs to the THEM4/THEM5 thioesterase family.</text>
</comment>
<gene>
    <name evidence="25" type="ORF">COV72_02700</name>
</gene>
<evidence type="ECO:0000256" key="18">
    <source>
        <dbReference type="ARBA" id="ARBA00043210"/>
    </source>
</evidence>
<evidence type="ECO:0000256" key="17">
    <source>
        <dbReference type="ARBA" id="ARBA00040123"/>
    </source>
</evidence>
<evidence type="ECO:0000256" key="7">
    <source>
        <dbReference type="ARBA" id="ARBA00022801"/>
    </source>
</evidence>
<dbReference type="Proteomes" id="UP000229641">
    <property type="component" value="Unassembled WGS sequence"/>
</dbReference>
<proteinExistence type="inferred from homology"/>
<feature type="domain" description="Thioesterase" evidence="24">
    <location>
        <begin position="53"/>
        <end position="124"/>
    </location>
</feature>
<evidence type="ECO:0000256" key="9">
    <source>
        <dbReference type="ARBA" id="ARBA00022946"/>
    </source>
</evidence>
<reference evidence="25 26" key="1">
    <citation type="submission" date="2017-09" db="EMBL/GenBank/DDBJ databases">
        <title>Depth-based differentiation of microbial function through sediment-hosted aquifers and enrichment of novel symbionts in the deep terrestrial subsurface.</title>
        <authorList>
            <person name="Probst A.J."/>
            <person name="Ladd B."/>
            <person name="Jarett J.K."/>
            <person name="Geller-Mcgrath D.E."/>
            <person name="Sieber C.M."/>
            <person name="Emerson J.B."/>
            <person name="Anantharaman K."/>
            <person name="Thomas B.C."/>
            <person name="Malmstrom R."/>
            <person name="Stieglmeier M."/>
            <person name="Klingl A."/>
            <person name="Woyke T."/>
            <person name="Ryan C.M."/>
            <person name="Banfield J.F."/>
        </authorList>
    </citation>
    <scope>NUCLEOTIDE SEQUENCE [LARGE SCALE GENOMIC DNA]</scope>
    <source>
        <strain evidence="25">CG11_big_fil_rev_8_21_14_0_20_42_13</strain>
    </source>
</reference>
<dbReference type="CDD" id="cd03443">
    <property type="entry name" value="PaaI_thioesterase"/>
    <property type="match status" value="1"/>
</dbReference>
<keyword evidence="10" id="KW-0443">Lipid metabolism</keyword>
<evidence type="ECO:0000256" key="4">
    <source>
        <dbReference type="ARBA" id="ARBA00022475"/>
    </source>
</evidence>
<keyword evidence="12" id="KW-0966">Cell projection</keyword>
<evidence type="ECO:0000256" key="1">
    <source>
        <dbReference type="ARBA" id="ARBA00004170"/>
    </source>
</evidence>
<dbReference type="InterPro" id="IPR052365">
    <property type="entry name" value="THEM4/THEM5_acyl-CoA_thioest"/>
</dbReference>
<evidence type="ECO:0000256" key="15">
    <source>
        <dbReference type="ARBA" id="ARBA00038456"/>
    </source>
</evidence>
<keyword evidence="4" id="KW-1003">Cell membrane</keyword>
<keyword evidence="11" id="KW-0472">Membrane</keyword>
<dbReference type="InterPro" id="IPR029069">
    <property type="entry name" value="HotDog_dom_sf"/>
</dbReference>
<dbReference type="PANTHER" id="PTHR12418">
    <property type="entry name" value="ACYL-COENZYME A THIOESTERASE THEM4"/>
    <property type="match status" value="1"/>
</dbReference>
<protein>
    <recommendedName>
        <fullName evidence="17">Acyl-coenzyme A thioesterase THEM4</fullName>
        <ecNumber evidence="16">3.1.2.2</ecNumber>
    </recommendedName>
    <alternativeName>
        <fullName evidence="18">Thioesterase superfamily member 4</fullName>
    </alternativeName>
</protein>
<evidence type="ECO:0000313" key="26">
    <source>
        <dbReference type="Proteomes" id="UP000229641"/>
    </source>
</evidence>
<dbReference type="GO" id="GO:0016020">
    <property type="term" value="C:membrane"/>
    <property type="evidence" value="ECO:0007669"/>
    <property type="project" value="UniProtKB-SubCell"/>
</dbReference>
<dbReference type="InterPro" id="IPR006683">
    <property type="entry name" value="Thioestr_dom"/>
</dbReference>
<dbReference type="Gene3D" id="3.10.129.10">
    <property type="entry name" value="Hotdog Thioesterase"/>
    <property type="match status" value="1"/>
</dbReference>
<dbReference type="AlphaFoldDB" id="A0A2H0LYT7"/>
<evidence type="ECO:0000256" key="14">
    <source>
        <dbReference type="ARBA" id="ARBA00037002"/>
    </source>
</evidence>
<evidence type="ECO:0000256" key="13">
    <source>
        <dbReference type="ARBA" id="ARBA00035852"/>
    </source>
</evidence>
<name>A0A2H0LYT7_9BACT</name>
<dbReference type="GO" id="GO:0006631">
    <property type="term" value="P:fatty acid metabolic process"/>
    <property type="evidence" value="ECO:0007669"/>
    <property type="project" value="UniProtKB-KW"/>
</dbReference>
<evidence type="ECO:0000256" key="5">
    <source>
        <dbReference type="ARBA" id="ARBA00022490"/>
    </source>
</evidence>
<comment type="catalytic activity">
    <reaction evidence="23">
        <text>tetradecanoyl-CoA + H2O = tetradecanoate + CoA + H(+)</text>
        <dbReference type="Rhea" id="RHEA:40119"/>
        <dbReference type="ChEBI" id="CHEBI:15377"/>
        <dbReference type="ChEBI" id="CHEBI:15378"/>
        <dbReference type="ChEBI" id="CHEBI:30807"/>
        <dbReference type="ChEBI" id="CHEBI:57287"/>
        <dbReference type="ChEBI" id="CHEBI:57385"/>
    </reaction>
    <physiologicalReaction direction="left-to-right" evidence="23">
        <dbReference type="Rhea" id="RHEA:40120"/>
    </physiologicalReaction>
</comment>
<comment type="catalytic activity">
    <reaction evidence="13">
        <text>(5Z,8Z,11Z,14Z)-eicosatetraenoyl-CoA + H2O = (5Z,8Z,11Z,14Z)-eicosatetraenoate + CoA + H(+)</text>
        <dbReference type="Rhea" id="RHEA:40151"/>
        <dbReference type="ChEBI" id="CHEBI:15377"/>
        <dbReference type="ChEBI" id="CHEBI:15378"/>
        <dbReference type="ChEBI" id="CHEBI:32395"/>
        <dbReference type="ChEBI" id="CHEBI:57287"/>
        <dbReference type="ChEBI" id="CHEBI:57368"/>
    </reaction>
    <physiologicalReaction direction="left-to-right" evidence="13">
        <dbReference type="Rhea" id="RHEA:40152"/>
    </physiologicalReaction>
</comment>
<evidence type="ECO:0000256" key="3">
    <source>
        <dbReference type="ARBA" id="ARBA00004632"/>
    </source>
</evidence>
<dbReference type="EC" id="3.1.2.2" evidence="16"/>
<evidence type="ECO:0000256" key="23">
    <source>
        <dbReference type="ARBA" id="ARBA00048180"/>
    </source>
</evidence>
<evidence type="ECO:0000313" key="25">
    <source>
        <dbReference type="EMBL" id="PIQ89551.1"/>
    </source>
</evidence>
<evidence type="ECO:0000256" key="6">
    <source>
        <dbReference type="ARBA" id="ARBA00022703"/>
    </source>
</evidence>
<comment type="caution">
    <text evidence="25">The sequence shown here is derived from an EMBL/GenBank/DDBJ whole genome shotgun (WGS) entry which is preliminary data.</text>
</comment>
<keyword evidence="7" id="KW-0378">Hydrolase</keyword>
<comment type="subcellular location">
    <subcellularLocation>
        <location evidence="3">Cell projection</location>
        <location evidence="3">Ruffle membrane</location>
    </subcellularLocation>
    <subcellularLocation>
        <location evidence="2">Cytoplasm</location>
    </subcellularLocation>
    <subcellularLocation>
        <location evidence="1">Membrane</location>
        <topology evidence="1">Peripheral membrane protein</topology>
    </subcellularLocation>
</comment>
<dbReference type="SUPFAM" id="SSF54637">
    <property type="entry name" value="Thioesterase/thiol ester dehydrase-isomerase"/>
    <property type="match status" value="1"/>
</dbReference>
<evidence type="ECO:0000256" key="11">
    <source>
        <dbReference type="ARBA" id="ARBA00023136"/>
    </source>
</evidence>
<keyword evidence="5" id="KW-0963">Cytoplasm</keyword>
<comment type="catalytic activity">
    <reaction evidence="19">
        <text>octanoyl-CoA + H2O = octanoate + CoA + H(+)</text>
        <dbReference type="Rhea" id="RHEA:30143"/>
        <dbReference type="ChEBI" id="CHEBI:15377"/>
        <dbReference type="ChEBI" id="CHEBI:15378"/>
        <dbReference type="ChEBI" id="CHEBI:25646"/>
        <dbReference type="ChEBI" id="CHEBI:57287"/>
        <dbReference type="ChEBI" id="CHEBI:57386"/>
    </reaction>
    <physiologicalReaction direction="left-to-right" evidence="19">
        <dbReference type="Rhea" id="RHEA:30144"/>
    </physiologicalReaction>
</comment>
<comment type="catalytic activity">
    <reaction evidence="20">
        <text>hexadecanoyl-CoA + H2O = hexadecanoate + CoA + H(+)</text>
        <dbReference type="Rhea" id="RHEA:16645"/>
        <dbReference type="ChEBI" id="CHEBI:7896"/>
        <dbReference type="ChEBI" id="CHEBI:15377"/>
        <dbReference type="ChEBI" id="CHEBI:15378"/>
        <dbReference type="ChEBI" id="CHEBI:57287"/>
        <dbReference type="ChEBI" id="CHEBI:57379"/>
        <dbReference type="EC" id="3.1.2.2"/>
    </reaction>
    <physiologicalReaction direction="left-to-right" evidence="20">
        <dbReference type="Rhea" id="RHEA:16646"/>
    </physiologicalReaction>
</comment>
<evidence type="ECO:0000256" key="21">
    <source>
        <dbReference type="ARBA" id="ARBA00047969"/>
    </source>
</evidence>
<keyword evidence="9" id="KW-0809">Transit peptide</keyword>
<accession>A0A2H0LYT7</accession>
<dbReference type="Pfam" id="PF03061">
    <property type="entry name" value="4HBT"/>
    <property type="match status" value="1"/>
</dbReference>
<comment type="catalytic activity">
    <reaction evidence="14">
        <text>(9Z)-octadecenoyl-CoA + H2O = (9Z)-octadecenoate + CoA + H(+)</text>
        <dbReference type="Rhea" id="RHEA:40139"/>
        <dbReference type="ChEBI" id="CHEBI:15377"/>
        <dbReference type="ChEBI" id="CHEBI:15378"/>
        <dbReference type="ChEBI" id="CHEBI:30823"/>
        <dbReference type="ChEBI" id="CHEBI:57287"/>
        <dbReference type="ChEBI" id="CHEBI:57387"/>
    </reaction>
    <physiologicalReaction direction="left-to-right" evidence="14">
        <dbReference type="Rhea" id="RHEA:40140"/>
    </physiologicalReaction>
</comment>
<evidence type="ECO:0000256" key="20">
    <source>
        <dbReference type="ARBA" id="ARBA00047734"/>
    </source>
</evidence>
<evidence type="ECO:0000256" key="8">
    <source>
        <dbReference type="ARBA" id="ARBA00022832"/>
    </source>
</evidence>
<sequence length="138" mass="15291">MSSKNLILEDDKMCFACGRNNAIGLKLRFELKTDNLIETEFIPQKAYQGFKDIVHGGIISLILDESMLNLLWKTGRPAVTASLTVDFKSAAKVGEGLIFSASIDKEDRRIIYAKAQARKKNGGVLIATAFAKCFVIYQ</sequence>
<comment type="catalytic activity">
    <reaction evidence="21">
        <text>decanoyl-CoA + H2O = decanoate + CoA + H(+)</text>
        <dbReference type="Rhea" id="RHEA:40059"/>
        <dbReference type="ChEBI" id="CHEBI:15377"/>
        <dbReference type="ChEBI" id="CHEBI:15378"/>
        <dbReference type="ChEBI" id="CHEBI:27689"/>
        <dbReference type="ChEBI" id="CHEBI:57287"/>
        <dbReference type="ChEBI" id="CHEBI:61430"/>
    </reaction>
    <physiologicalReaction direction="left-to-right" evidence="21">
        <dbReference type="Rhea" id="RHEA:40060"/>
    </physiologicalReaction>
</comment>
<keyword evidence="6" id="KW-0053">Apoptosis</keyword>
<evidence type="ECO:0000256" key="12">
    <source>
        <dbReference type="ARBA" id="ARBA00023273"/>
    </source>
</evidence>
<evidence type="ECO:0000256" key="22">
    <source>
        <dbReference type="ARBA" id="ARBA00048074"/>
    </source>
</evidence>
<evidence type="ECO:0000256" key="16">
    <source>
        <dbReference type="ARBA" id="ARBA00038848"/>
    </source>
</evidence>
<evidence type="ECO:0000259" key="24">
    <source>
        <dbReference type="Pfam" id="PF03061"/>
    </source>
</evidence>
<evidence type="ECO:0000256" key="2">
    <source>
        <dbReference type="ARBA" id="ARBA00004496"/>
    </source>
</evidence>